<dbReference type="AlphaFoldDB" id="A0A0E1X7W6"/>
<proteinExistence type="predicted"/>
<reference evidence="1" key="1">
    <citation type="submission" date="2009-01" db="EMBL/GenBank/DDBJ databases">
        <title>The Genome Sequence of Brucella pinnipedialis M292/94/1.</title>
        <authorList>
            <consortium name="The Broad Institute Genome Sequencing Platform"/>
            <person name="Ward D."/>
            <person name="Young S.K."/>
            <person name="Kodira C.D."/>
            <person name="Zeng Q."/>
            <person name="Koehrsen M."/>
            <person name="Alvarado L."/>
            <person name="Berlin A."/>
            <person name="Borenstein D."/>
            <person name="Chen Z."/>
            <person name="Engels R."/>
            <person name="Freedman E."/>
            <person name="Gellesch M."/>
            <person name="Goldberg J."/>
            <person name="Griggs A."/>
            <person name="Gujja S."/>
            <person name="Heiman D."/>
            <person name="Hepburn T."/>
            <person name="Howarth C."/>
            <person name="Jen D."/>
            <person name="Larson L."/>
            <person name="Lewis B."/>
            <person name="Mehta T."/>
            <person name="Park D."/>
            <person name="Pearson M."/>
            <person name="Roberts A."/>
            <person name="Saif S."/>
            <person name="Shea T."/>
            <person name="Shenoy N."/>
            <person name="Sisk P."/>
            <person name="Stolte C."/>
            <person name="Sykes S."/>
            <person name="Walk T."/>
            <person name="White J."/>
            <person name="Yandava C."/>
            <person name="Whatmore A.M."/>
            <person name="Perrett L.L."/>
            <person name="O'Callaghan D."/>
            <person name="Nusbaum C."/>
            <person name="Galagan J."/>
            <person name="Birren B."/>
        </authorList>
    </citation>
    <scope>NUCLEOTIDE SEQUENCE [LARGE SCALE GENOMIC DNA]</scope>
    <source>
        <strain evidence="1">M292/94/1</strain>
    </source>
</reference>
<dbReference type="Proteomes" id="UP000004659">
    <property type="component" value="Unassembled WGS sequence"/>
</dbReference>
<gene>
    <name evidence="1" type="ORF">BALG_02640</name>
</gene>
<organism evidence="1">
    <name type="scientific">Brucella pinnipedialis M292/94/1</name>
    <dbReference type="NCBI Taxonomy" id="520462"/>
    <lineage>
        <taxon>Bacteria</taxon>
        <taxon>Pseudomonadati</taxon>
        <taxon>Pseudomonadota</taxon>
        <taxon>Alphaproteobacteria</taxon>
        <taxon>Hyphomicrobiales</taxon>
        <taxon>Brucellaceae</taxon>
        <taxon>Brucella/Ochrobactrum group</taxon>
        <taxon>Brucella</taxon>
    </lineage>
</organism>
<name>A0A0E1X7W6_9HYPH</name>
<sequence length="165" mass="18905">MTRIFSENRFTLFGMRSKYSPLLFLRDQTGRFNGLFCCSLVCANGLANQANWYSLKARESWSMRMKYTKPDIILQSVTRLEEQNAWEIKMRVIFRNIGSHILTLPIPMEKILDGGVRHTLTMSEAADEAQRIVITDLLATAALNADWLDENVRAAIYNAFPNARP</sequence>
<evidence type="ECO:0000313" key="1">
    <source>
        <dbReference type="EMBL" id="EEZ29287.1"/>
    </source>
</evidence>
<protein>
    <submittedName>
        <fullName evidence="1">Uncharacterized protein</fullName>
    </submittedName>
</protein>
<accession>A0A0E1X7W6</accession>
<dbReference type="HOGENOM" id="CLU_1607728_0_0_5"/>
<dbReference type="EMBL" id="EQ999534">
    <property type="protein sequence ID" value="EEZ29287.1"/>
    <property type="molecule type" value="Genomic_DNA"/>
</dbReference>